<evidence type="ECO:0000313" key="1">
    <source>
        <dbReference type="EMBL" id="SMH65045.1"/>
    </source>
</evidence>
<dbReference type="EMBL" id="LT841305">
    <property type="protein sequence ID" value="SMH65045.1"/>
    <property type="molecule type" value="Genomic_DNA"/>
</dbReference>
<protein>
    <submittedName>
        <fullName evidence="1">Uncharacterized protein</fullName>
    </submittedName>
</protein>
<organism evidence="1 2">
    <name type="scientific">Acidithiobacillus ferrivorans</name>
    <dbReference type="NCBI Taxonomy" id="160808"/>
    <lineage>
        <taxon>Bacteria</taxon>
        <taxon>Pseudomonadati</taxon>
        <taxon>Pseudomonadota</taxon>
        <taxon>Acidithiobacillia</taxon>
        <taxon>Acidithiobacillales</taxon>
        <taxon>Acidithiobacillaceae</taxon>
        <taxon>Acidithiobacillus</taxon>
    </lineage>
</organism>
<reference evidence="1 2" key="1">
    <citation type="submission" date="2017-03" db="EMBL/GenBank/DDBJ databases">
        <authorList>
            <person name="Regsiter A."/>
            <person name="William W."/>
        </authorList>
    </citation>
    <scope>NUCLEOTIDE SEQUENCE [LARGE SCALE GENOMIC DNA]</scope>
    <source>
        <strain evidence="1">PRJEB5721</strain>
    </source>
</reference>
<accession>A0ABY1MMR0</accession>
<gene>
    <name evidence="1" type="ORF">AFERRI_11080</name>
</gene>
<keyword evidence="2" id="KW-1185">Reference proteome</keyword>
<evidence type="ECO:0000313" key="2">
    <source>
        <dbReference type="Proteomes" id="UP000193925"/>
    </source>
</evidence>
<proteinExistence type="predicted"/>
<name>A0ABY1MMR0_9PROT</name>
<dbReference type="Proteomes" id="UP000193925">
    <property type="component" value="Chromosome AFERRI"/>
</dbReference>
<sequence length="62" mass="6302">MADDAPPVAGAVPAVEWVPVPDDALRVVAGRWAWEVPVWAESPSVRAAGAAAASPCEPTPPS</sequence>